<dbReference type="EMBL" id="AP018712">
    <property type="protein sequence ID" value="BBE30120.1"/>
    <property type="molecule type" value="Genomic_DNA"/>
</dbReference>
<evidence type="ECO:0000256" key="1">
    <source>
        <dbReference type="ARBA" id="ARBA00022490"/>
    </source>
</evidence>
<dbReference type="NCBIfam" id="TIGR01027">
    <property type="entry name" value="proB"/>
    <property type="match status" value="1"/>
</dbReference>
<dbReference type="SUPFAM" id="SSF88697">
    <property type="entry name" value="PUA domain-like"/>
    <property type="match status" value="1"/>
</dbReference>
<keyword evidence="3 8" id="KW-0641">Proline biosynthesis</keyword>
<evidence type="ECO:0000313" key="10">
    <source>
        <dbReference type="EMBL" id="BBE30120.1"/>
    </source>
</evidence>
<keyword evidence="5 8" id="KW-0547">Nucleotide-binding</keyword>
<dbReference type="KEGG" id="ocy:OSSY52_02610"/>
<evidence type="ECO:0000256" key="5">
    <source>
        <dbReference type="ARBA" id="ARBA00022741"/>
    </source>
</evidence>
<dbReference type="UniPathway" id="UPA00098">
    <property type="reaction ID" value="UER00359"/>
</dbReference>
<protein>
    <recommendedName>
        <fullName evidence="8">Glutamate 5-kinase</fullName>
        <ecNumber evidence="8">2.7.2.11</ecNumber>
    </recommendedName>
    <alternativeName>
        <fullName evidence="8">Gamma-glutamyl kinase</fullName>
        <shortName evidence="8">GK</shortName>
    </alternativeName>
</protein>
<dbReference type="EC" id="2.7.2.11" evidence="8"/>
<dbReference type="RefSeq" id="WP_232521255.1">
    <property type="nucleotide sequence ID" value="NZ_AP018712.1"/>
</dbReference>
<dbReference type="GO" id="GO:0005829">
    <property type="term" value="C:cytosol"/>
    <property type="evidence" value="ECO:0007669"/>
    <property type="project" value="TreeGrafter"/>
</dbReference>
<dbReference type="InterPro" id="IPR011529">
    <property type="entry name" value="Glu_5kinase"/>
</dbReference>
<evidence type="ECO:0000256" key="8">
    <source>
        <dbReference type="HAMAP-Rule" id="MF_00456"/>
    </source>
</evidence>
<comment type="caution">
    <text evidence="8">Lacks conserved residue(s) required for the propagation of feature annotation.</text>
</comment>
<dbReference type="Pfam" id="PF00696">
    <property type="entry name" value="AA_kinase"/>
    <property type="match status" value="1"/>
</dbReference>
<name>A0A7G1G1N4_9BACT</name>
<dbReference type="GO" id="GO:0004349">
    <property type="term" value="F:glutamate 5-kinase activity"/>
    <property type="evidence" value="ECO:0007669"/>
    <property type="project" value="UniProtKB-UniRule"/>
</dbReference>
<comment type="similarity">
    <text evidence="8">Belongs to the glutamate 5-kinase family.</text>
</comment>
<dbReference type="GO" id="GO:0005524">
    <property type="term" value="F:ATP binding"/>
    <property type="evidence" value="ECO:0007669"/>
    <property type="project" value="UniProtKB-KW"/>
</dbReference>
<evidence type="ECO:0000313" key="11">
    <source>
        <dbReference type="Proteomes" id="UP000516361"/>
    </source>
</evidence>
<feature type="binding site" evidence="8">
    <location>
        <position position="149"/>
    </location>
    <ligand>
        <name>substrate</name>
    </ligand>
</feature>
<keyword evidence="11" id="KW-1185">Reference proteome</keyword>
<feature type="binding site" evidence="8">
    <location>
        <begin position="201"/>
        <end position="207"/>
    </location>
    <ligand>
        <name>ATP</name>
        <dbReference type="ChEBI" id="CHEBI:30616"/>
    </ligand>
</feature>
<dbReference type="PANTHER" id="PTHR43654">
    <property type="entry name" value="GLUTAMATE 5-KINASE"/>
    <property type="match status" value="1"/>
</dbReference>
<dbReference type="InParanoid" id="A0A7G1G1N4"/>
<keyword evidence="6 8" id="KW-0418">Kinase</keyword>
<evidence type="ECO:0000256" key="7">
    <source>
        <dbReference type="ARBA" id="ARBA00022840"/>
    </source>
</evidence>
<keyword evidence="1 8" id="KW-0963">Cytoplasm</keyword>
<dbReference type="CDD" id="cd04242">
    <property type="entry name" value="AAK_G5K_ProB"/>
    <property type="match status" value="1"/>
</dbReference>
<feature type="binding site" evidence="8">
    <location>
        <position position="137"/>
    </location>
    <ligand>
        <name>substrate</name>
    </ligand>
</feature>
<comment type="subcellular location">
    <subcellularLocation>
        <location evidence="8">Cytoplasm</location>
    </subcellularLocation>
</comment>
<dbReference type="CDD" id="cd21157">
    <property type="entry name" value="PUA_G5K"/>
    <property type="match status" value="1"/>
</dbReference>
<dbReference type="InterPro" id="IPR005715">
    <property type="entry name" value="Glu_5kinase/COase_Synthase"/>
</dbReference>
<feature type="binding site" evidence="8">
    <location>
        <position position="51"/>
    </location>
    <ligand>
        <name>substrate</name>
    </ligand>
</feature>
<dbReference type="InterPro" id="IPR001048">
    <property type="entry name" value="Asp/Glu/Uridylate_kinase"/>
</dbReference>
<evidence type="ECO:0000256" key="3">
    <source>
        <dbReference type="ARBA" id="ARBA00022650"/>
    </source>
</evidence>
<comment type="catalytic activity">
    <reaction evidence="8">
        <text>L-glutamate + ATP = L-glutamyl 5-phosphate + ADP</text>
        <dbReference type="Rhea" id="RHEA:14877"/>
        <dbReference type="ChEBI" id="CHEBI:29985"/>
        <dbReference type="ChEBI" id="CHEBI:30616"/>
        <dbReference type="ChEBI" id="CHEBI:58274"/>
        <dbReference type="ChEBI" id="CHEBI:456216"/>
        <dbReference type="EC" id="2.7.2.11"/>
    </reaction>
</comment>
<comment type="function">
    <text evidence="8">Catalyzes the transfer of a phosphate group to glutamate to form L-glutamate 5-phosphate.</text>
</comment>
<evidence type="ECO:0000259" key="9">
    <source>
        <dbReference type="SMART" id="SM00359"/>
    </source>
</evidence>
<dbReference type="Proteomes" id="UP000516361">
    <property type="component" value="Chromosome"/>
</dbReference>
<dbReference type="GO" id="GO:0055129">
    <property type="term" value="P:L-proline biosynthetic process"/>
    <property type="evidence" value="ECO:0007669"/>
    <property type="project" value="UniProtKB-UniRule"/>
</dbReference>
<dbReference type="PROSITE" id="PS50890">
    <property type="entry name" value="PUA"/>
    <property type="match status" value="1"/>
</dbReference>
<dbReference type="InterPro" id="IPR036974">
    <property type="entry name" value="PUA_sf"/>
</dbReference>
<evidence type="ECO:0000256" key="6">
    <source>
        <dbReference type="ARBA" id="ARBA00022777"/>
    </source>
</evidence>
<dbReference type="Pfam" id="PF01472">
    <property type="entry name" value="PUA"/>
    <property type="match status" value="1"/>
</dbReference>
<dbReference type="SMART" id="SM00359">
    <property type="entry name" value="PUA"/>
    <property type="match status" value="1"/>
</dbReference>
<dbReference type="FunFam" id="3.40.1160.10:FF:000006">
    <property type="entry name" value="Glutamate 5-kinase"/>
    <property type="match status" value="1"/>
</dbReference>
<organism evidence="10 11">
    <name type="scientific">Tepiditoga spiralis</name>
    <dbReference type="NCBI Taxonomy" id="2108365"/>
    <lineage>
        <taxon>Bacteria</taxon>
        <taxon>Thermotogati</taxon>
        <taxon>Thermotogota</taxon>
        <taxon>Thermotogae</taxon>
        <taxon>Petrotogales</taxon>
        <taxon>Petrotogaceae</taxon>
        <taxon>Tepiditoga</taxon>
    </lineage>
</organism>
<feature type="binding site" evidence="8">
    <location>
        <position position="12"/>
    </location>
    <ligand>
        <name>ATP</name>
        <dbReference type="ChEBI" id="CHEBI:30616"/>
    </ligand>
</feature>
<gene>
    <name evidence="8 10" type="primary">proB</name>
    <name evidence="10" type="ORF">OSSY52_02610</name>
</gene>
<sequence>MKKTNIKRIVIKVGSNLLIKDGEINKTYIIELSRKISNLYKRGIKVILISSGANAAGLNYLNLSRAKTLLQKQAICSIGQVQMMKIYENAFNFFGQKISQILLTKDDFTNRKRFLNLKNTLIGLNQLNILPIINENDSISTEEIMFGDNDMLSAMFSIGWNADGLMLMTSVDGVYNDEKKIMKEFKDESSILSMKKTSYGSGGINSKIDSAKLSSNSGIKTCICNGKKLENIDYFINNESCGTMFFPKKKIKNRKAWIIFLSKSKGRVFINSGAKEALEENKSLLSIGVIKVYGSFEKGDVVDIYDENEDKIGKGIINYSYIETVKIIGKKSSEFEKILGYYSYDELIHRDNIGIVK</sequence>
<dbReference type="GO" id="GO:0003723">
    <property type="term" value="F:RNA binding"/>
    <property type="evidence" value="ECO:0007669"/>
    <property type="project" value="InterPro"/>
</dbReference>
<proteinExistence type="inferred from homology"/>
<dbReference type="InterPro" id="IPR036393">
    <property type="entry name" value="AceGlu_kinase-like_sf"/>
</dbReference>
<dbReference type="InterPro" id="IPR001057">
    <property type="entry name" value="Glu/AcGlu_kinase"/>
</dbReference>
<dbReference type="Gene3D" id="2.30.130.10">
    <property type="entry name" value="PUA domain"/>
    <property type="match status" value="1"/>
</dbReference>
<keyword evidence="2 8" id="KW-0028">Amino-acid biosynthesis</keyword>
<dbReference type="HAMAP" id="MF_00456">
    <property type="entry name" value="ProB"/>
    <property type="match status" value="1"/>
</dbReference>
<dbReference type="SUPFAM" id="SSF53633">
    <property type="entry name" value="Carbamate kinase-like"/>
    <property type="match status" value="1"/>
</dbReference>
<dbReference type="FunCoup" id="A0A7G1G1N4">
    <property type="interactions" value="253"/>
</dbReference>
<feature type="domain" description="PUA" evidence="9">
    <location>
        <begin position="266"/>
        <end position="348"/>
    </location>
</feature>
<dbReference type="PRINTS" id="PR00474">
    <property type="entry name" value="GLU5KINASE"/>
</dbReference>
<dbReference type="AlphaFoldDB" id="A0A7G1G1N4"/>
<dbReference type="Gene3D" id="3.40.1160.10">
    <property type="entry name" value="Acetylglutamate kinase-like"/>
    <property type="match status" value="1"/>
</dbReference>
<accession>A0A7G1G1N4</accession>
<dbReference type="PANTHER" id="PTHR43654:SF1">
    <property type="entry name" value="ISOPENTENYL PHOSPHATE KINASE"/>
    <property type="match status" value="1"/>
</dbReference>
<reference evidence="10 11" key="1">
    <citation type="submission" date="2018-06" db="EMBL/GenBank/DDBJ databases">
        <title>Genome sequencing of Oceanotoga sp. sy52.</title>
        <authorList>
            <person name="Mori K."/>
        </authorList>
    </citation>
    <scope>NUCLEOTIDE SEQUENCE [LARGE SCALE GENOMIC DNA]</scope>
    <source>
        <strain evidence="11">sy52</strain>
    </source>
</reference>
<keyword evidence="4 8" id="KW-0808">Transferase</keyword>
<evidence type="ECO:0000256" key="2">
    <source>
        <dbReference type="ARBA" id="ARBA00022605"/>
    </source>
</evidence>
<comment type="pathway">
    <text evidence="8">Amino-acid biosynthesis; L-proline biosynthesis; L-glutamate 5-semialdehyde from L-glutamate: step 1/2.</text>
</comment>
<dbReference type="InterPro" id="IPR015947">
    <property type="entry name" value="PUA-like_sf"/>
</dbReference>
<dbReference type="PIRSF" id="PIRSF000729">
    <property type="entry name" value="GK"/>
    <property type="match status" value="1"/>
</dbReference>
<evidence type="ECO:0000256" key="4">
    <source>
        <dbReference type="ARBA" id="ARBA00022679"/>
    </source>
</evidence>
<dbReference type="InterPro" id="IPR002478">
    <property type="entry name" value="PUA"/>
</dbReference>
<dbReference type="InterPro" id="IPR041739">
    <property type="entry name" value="G5K_ProB"/>
</dbReference>
<keyword evidence="7 8" id="KW-0067">ATP-binding</keyword>